<dbReference type="SUPFAM" id="SSF53300">
    <property type="entry name" value="vWA-like"/>
    <property type="match status" value="1"/>
</dbReference>
<dbReference type="EMBL" id="BMZB01000006">
    <property type="protein sequence ID" value="GGZ43035.1"/>
    <property type="molecule type" value="Genomic_DNA"/>
</dbReference>
<proteinExistence type="predicted"/>
<accession>A0A918QFN2</accession>
<reference evidence="2" key="1">
    <citation type="journal article" date="2014" name="Int. J. Syst. Evol. Microbiol.">
        <title>Complete genome sequence of Corynebacterium casei LMG S-19264T (=DSM 44701T), isolated from a smear-ripened cheese.</title>
        <authorList>
            <consortium name="US DOE Joint Genome Institute (JGI-PGF)"/>
            <person name="Walter F."/>
            <person name="Albersmeier A."/>
            <person name="Kalinowski J."/>
            <person name="Ruckert C."/>
        </authorList>
    </citation>
    <scope>NUCLEOTIDE SEQUENCE</scope>
    <source>
        <strain evidence="2">KCTC 32296</strain>
    </source>
</reference>
<dbReference type="SMART" id="SM00327">
    <property type="entry name" value="VWA"/>
    <property type="match status" value="1"/>
</dbReference>
<dbReference type="AlphaFoldDB" id="A0A918QFN2"/>
<reference evidence="2" key="2">
    <citation type="submission" date="2020-09" db="EMBL/GenBank/DDBJ databases">
        <authorList>
            <person name="Sun Q."/>
            <person name="Kim S."/>
        </authorList>
    </citation>
    <scope>NUCLEOTIDE SEQUENCE</scope>
    <source>
        <strain evidence="2">KCTC 32296</strain>
    </source>
</reference>
<dbReference type="PROSITE" id="PS50234">
    <property type="entry name" value="VWFA"/>
    <property type="match status" value="2"/>
</dbReference>
<dbReference type="InterPro" id="IPR028087">
    <property type="entry name" value="Tad_N"/>
</dbReference>
<dbReference type="Proteomes" id="UP000662572">
    <property type="component" value="Unassembled WGS sequence"/>
</dbReference>
<name>A0A918QFN2_9CAUL</name>
<gene>
    <name evidence="2" type="ORF">GCM10011273_32230</name>
</gene>
<dbReference type="Pfam" id="PF00092">
    <property type="entry name" value="VWA"/>
    <property type="match status" value="1"/>
</dbReference>
<dbReference type="Pfam" id="PF13400">
    <property type="entry name" value="Tad"/>
    <property type="match status" value="1"/>
</dbReference>
<feature type="domain" description="VWFA" evidence="1">
    <location>
        <begin position="429"/>
        <end position="561"/>
    </location>
</feature>
<evidence type="ECO:0000313" key="3">
    <source>
        <dbReference type="Proteomes" id="UP000662572"/>
    </source>
</evidence>
<evidence type="ECO:0000313" key="2">
    <source>
        <dbReference type="EMBL" id="GGZ43035.1"/>
    </source>
</evidence>
<dbReference type="InterPro" id="IPR002035">
    <property type="entry name" value="VWF_A"/>
</dbReference>
<feature type="domain" description="VWFA" evidence="1">
    <location>
        <begin position="148"/>
        <end position="201"/>
    </location>
</feature>
<organism evidence="2 3">
    <name type="scientific">Asticcacaulis endophyticus</name>
    <dbReference type="NCBI Taxonomy" id="1395890"/>
    <lineage>
        <taxon>Bacteria</taxon>
        <taxon>Pseudomonadati</taxon>
        <taxon>Pseudomonadota</taxon>
        <taxon>Alphaproteobacteria</taxon>
        <taxon>Caulobacterales</taxon>
        <taxon>Caulobacteraceae</taxon>
        <taxon>Asticcacaulis</taxon>
    </lineage>
</organism>
<protein>
    <recommendedName>
        <fullName evidence="1">VWFA domain-containing protein</fullName>
    </recommendedName>
</protein>
<dbReference type="InterPro" id="IPR036465">
    <property type="entry name" value="vWFA_dom_sf"/>
</dbReference>
<sequence>MMALVNLWQRFGANNRGNVAIIAALSALPILAAVGAGTDAVGIIRAKSKLQDAADTAAIAGALVASSVESAQEDAADAAFQSNVAAAGNLTNAEGELSTSTQNNTTVKTYLAEADVSTLFMGMLKGSDGGLVHITASANAGVTISDSEIVFVLDNTGSMSKDSRMTNLKSSVDTTLASLVGGDGTSGGTKVAIVPFDTQVNIKGVPASSIEYGQAEMITSCSNLSDGRCSALVTTQTALCASTSDVSACTTNMKTYTYTYSSNGKTYIKVFATSYYYKSNNGGCSVGYNYYNSCNYMVVSREATYQVTSSAAGSASNVDTNSTKYPQSAYYNKPNNNYSLYSGTVTSTAANTGGYGSGSTTDIKNNDTVSANADLLGVGTVNWNGCVIDRTQPYDISADSPDGTTAAKNYPASKCATNALLPVMGLTTNITEARAHVQKMSPAGNTNVTIGVQWGMEVLSPGLPFNTGVAFGTENINKYMIVVTDGQNTQNRWTTKSADIDARTLEACKAAKAKGITIFTVRVMEGNSSLLEQCATRPDYYYNLSNASELSGALGSIVKSIKKIRLTK</sequence>
<dbReference type="RefSeq" id="WP_189488518.1">
    <property type="nucleotide sequence ID" value="NZ_BMZB01000006.1"/>
</dbReference>
<keyword evidence="3" id="KW-1185">Reference proteome</keyword>
<dbReference type="Gene3D" id="3.40.50.410">
    <property type="entry name" value="von Willebrand factor, type A domain"/>
    <property type="match status" value="2"/>
</dbReference>
<evidence type="ECO:0000259" key="1">
    <source>
        <dbReference type="PROSITE" id="PS50234"/>
    </source>
</evidence>
<comment type="caution">
    <text evidence="2">The sequence shown here is derived from an EMBL/GenBank/DDBJ whole genome shotgun (WGS) entry which is preliminary data.</text>
</comment>